<evidence type="ECO:0000259" key="3">
    <source>
        <dbReference type="PROSITE" id="PS51462"/>
    </source>
</evidence>
<evidence type="ECO:0000313" key="5">
    <source>
        <dbReference type="Proteomes" id="UP000002640"/>
    </source>
</evidence>
<dbReference type="PROSITE" id="PS00893">
    <property type="entry name" value="NUDIX_BOX"/>
    <property type="match status" value="1"/>
</dbReference>
<accession>G4ZD32</accession>
<dbReference type="PROSITE" id="PS51462">
    <property type="entry name" value="NUDIX"/>
    <property type="match status" value="1"/>
</dbReference>
<dbReference type="STRING" id="1094619.G4ZD32"/>
<feature type="non-terminal residue" evidence="4">
    <location>
        <position position="1"/>
    </location>
</feature>
<keyword evidence="2" id="KW-0378">Hydrolase</keyword>
<dbReference type="PANTHER" id="PTHR12629:SF0">
    <property type="entry name" value="DIPHOSPHOINOSITOL-POLYPHOSPHATE DIPHOSPHATASE"/>
    <property type="match status" value="1"/>
</dbReference>
<dbReference type="KEGG" id="psoj:PHYSODRAFT_462707"/>
<keyword evidence="5" id="KW-1185">Reference proteome</keyword>
<dbReference type="SMR" id="G4ZD32"/>
<dbReference type="GO" id="GO:0016787">
    <property type="term" value="F:hydrolase activity"/>
    <property type="evidence" value="ECO:0007669"/>
    <property type="project" value="UniProtKB-KW"/>
</dbReference>
<dbReference type="EMBL" id="JH159154">
    <property type="protein sequence ID" value="EGZ18980.1"/>
    <property type="molecule type" value="Genomic_DNA"/>
</dbReference>
<dbReference type="Pfam" id="PF00293">
    <property type="entry name" value="NUDIX"/>
    <property type="match status" value="1"/>
</dbReference>
<organism evidence="4 5">
    <name type="scientific">Phytophthora sojae (strain P6497)</name>
    <name type="common">Soybean stem and root rot agent</name>
    <name type="synonym">Phytophthora megasperma f. sp. glycines</name>
    <dbReference type="NCBI Taxonomy" id="1094619"/>
    <lineage>
        <taxon>Eukaryota</taxon>
        <taxon>Sar</taxon>
        <taxon>Stramenopiles</taxon>
        <taxon>Oomycota</taxon>
        <taxon>Peronosporomycetes</taxon>
        <taxon>Peronosporales</taxon>
        <taxon>Peronosporaceae</taxon>
        <taxon>Phytophthora</taxon>
    </lineage>
</organism>
<protein>
    <recommendedName>
        <fullName evidence="3">Nudix hydrolase domain-containing protein</fullName>
    </recommendedName>
</protein>
<dbReference type="GO" id="GO:0005737">
    <property type="term" value="C:cytoplasm"/>
    <property type="evidence" value="ECO:0007669"/>
    <property type="project" value="TreeGrafter"/>
</dbReference>
<dbReference type="RefSeq" id="XP_009528038.1">
    <property type="nucleotide sequence ID" value="XM_009529743.1"/>
</dbReference>
<evidence type="ECO:0000313" key="4">
    <source>
        <dbReference type="EMBL" id="EGZ18980.1"/>
    </source>
</evidence>
<sequence>PAPILTSHTGREDQLYAKDGTRLLSCSVVSRSAKEGGGNVLLISSSNPTKKDWLLPKGGWDEGETIHRAAWREVIEEGGVDAQLKIGLGKLSF</sequence>
<keyword evidence="1" id="KW-0479">Metal-binding</keyword>
<dbReference type="AlphaFoldDB" id="G4ZD32"/>
<evidence type="ECO:0000256" key="1">
    <source>
        <dbReference type="ARBA" id="ARBA00022723"/>
    </source>
</evidence>
<dbReference type="GO" id="GO:0005634">
    <property type="term" value="C:nucleus"/>
    <property type="evidence" value="ECO:0007669"/>
    <property type="project" value="TreeGrafter"/>
</dbReference>
<dbReference type="InterPro" id="IPR020084">
    <property type="entry name" value="NUDIX_hydrolase_CS"/>
</dbReference>
<evidence type="ECO:0000256" key="2">
    <source>
        <dbReference type="ARBA" id="ARBA00022801"/>
    </source>
</evidence>
<name>G4ZD32_PHYSP</name>
<dbReference type="InParanoid" id="G4ZD32"/>
<dbReference type="PANTHER" id="PTHR12629">
    <property type="entry name" value="DIPHOSPHOINOSITOL POLYPHOSPHATE PHOSPHOHYDROLASE"/>
    <property type="match status" value="1"/>
</dbReference>
<feature type="domain" description="Nudix hydrolase" evidence="3">
    <location>
        <begin position="21"/>
        <end position="93"/>
    </location>
</feature>
<dbReference type="GeneID" id="20653303"/>
<dbReference type="InterPro" id="IPR000086">
    <property type="entry name" value="NUDIX_hydrolase_dom"/>
</dbReference>
<feature type="non-terminal residue" evidence="4">
    <location>
        <position position="93"/>
    </location>
</feature>
<dbReference type="Gene3D" id="3.90.79.10">
    <property type="entry name" value="Nucleoside Triphosphate Pyrophosphohydrolase"/>
    <property type="match status" value="1"/>
</dbReference>
<proteinExistence type="predicted"/>
<dbReference type="GO" id="GO:0046872">
    <property type="term" value="F:metal ion binding"/>
    <property type="evidence" value="ECO:0007669"/>
    <property type="project" value="UniProtKB-KW"/>
</dbReference>
<dbReference type="InterPro" id="IPR015797">
    <property type="entry name" value="NUDIX_hydrolase-like_dom_sf"/>
</dbReference>
<dbReference type="Proteomes" id="UP000002640">
    <property type="component" value="Unassembled WGS sequence"/>
</dbReference>
<gene>
    <name evidence="4" type="ORF">PHYSODRAFT_462707</name>
</gene>
<reference evidence="4 5" key="1">
    <citation type="journal article" date="2006" name="Science">
        <title>Phytophthora genome sequences uncover evolutionary origins and mechanisms of pathogenesis.</title>
        <authorList>
            <person name="Tyler B.M."/>
            <person name="Tripathy S."/>
            <person name="Zhang X."/>
            <person name="Dehal P."/>
            <person name="Jiang R.H."/>
            <person name="Aerts A."/>
            <person name="Arredondo F.D."/>
            <person name="Baxter L."/>
            <person name="Bensasson D."/>
            <person name="Beynon J.L."/>
            <person name="Chapman J."/>
            <person name="Damasceno C.M."/>
            <person name="Dorrance A.E."/>
            <person name="Dou D."/>
            <person name="Dickerman A.W."/>
            <person name="Dubchak I.L."/>
            <person name="Garbelotto M."/>
            <person name="Gijzen M."/>
            <person name="Gordon S.G."/>
            <person name="Govers F."/>
            <person name="Grunwald N.J."/>
            <person name="Huang W."/>
            <person name="Ivors K.L."/>
            <person name="Jones R.W."/>
            <person name="Kamoun S."/>
            <person name="Krampis K."/>
            <person name="Lamour K.H."/>
            <person name="Lee M.K."/>
            <person name="McDonald W.H."/>
            <person name="Medina M."/>
            <person name="Meijer H.J."/>
            <person name="Nordberg E.K."/>
            <person name="Maclean D.J."/>
            <person name="Ospina-Giraldo M.D."/>
            <person name="Morris P.F."/>
            <person name="Phuntumart V."/>
            <person name="Putnam N.H."/>
            <person name="Rash S."/>
            <person name="Rose J.K."/>
            <person name="Sakihama Y."/>
            <person name="Salamov A.A."/>
            <person name="Savidor A."/>
            <person name="Scheuring C.F."/>
            <person name="Smith B.M."/>
            <person name="Sobral B.W."/>
            <person name="Terry A."/>
            <person name="Torto-Alalibo T.A."/>
            <person name="Win J."/>
            <person name="Xu Z."/>
            <person name="Zhang H."/>
            <person name="Grigoriev I.V."/>
            <person name="Rokhsar D.S."/>
            <person name="Boore J.L."/>
        </authorList>
    </citation>
    <scope>NUCLEOTIDE SEQUENCE [LARGE SCALE GENOMIC DNA]</scope>
    <source>
        <strain evidence="4 5">P6497</strain>
    </source>
</reference>
<dbReference type="SUPFAM" id="SSF55811">
    <property type="entry name" value="Nudix"/>
    <property type="match status" value="1"/>
</dbReference>